<reference evidence="4 5" key="1">
    <citation type="submission" date="2018-07" db="EMBL/GenBank/DDBJ databases">
        <title>Genomic Encyclopedia of Type Strains, Phase IV (KMG-IV): sequencing the most valuable type-strain genomes for metagenomic binning, comparative biology and taxonomic classification.</title>
        <authorList>
            <person name="Goeker M."/>
        </authorList>
    </citation>
    <scope>NUCLEOTIDE SEQUENCE [LARGE SCALE GENOMIC DNA]</scope>
    <source>
        <strain evidence="4 5">DSM 14364</strain>
    </source>
</reference>
<dbReference type="FunFam" id="3.30.420.10:FF:000045">
    <property type="entry name" value="3'-5' exonuclease DinG"/>
    <property type="match status" value="1"/>
</dbReference>
<keyword evidence="5" id="KW-1185">Reference proteome</keyword>
<dbReference type="AlphaFoldDB" id="A0A370HPY3"/>
<dbReference type="SUPFAM" id="SSF52113">
    <property type="entry name" value="BRCT domain"/>
    <property type="match status" value="1"/>
</dbReference>
<dbReference type="RefSeq" id="WP_114768859.1">
    <property type="nucleotide sequence ID" value="NZ_QQBB01000002.1"/>
</dbReference>
<evidence type="ECO:0000313" key="5">
    <source>
        <dbReference type="Proteomes" id="UP000254925"/>
    </source>
</evidence>
<dbReference type="Gene3D" id="3.30.420.10">
    <property type="entry name" value="Ribonuclease H-like superfamily/Ribonuclease H"/>
    <property type="match status" value="1"/>
</dbReference>
<dbReference type="InterPro" id="IPR036420">
    <property type="entry name" value="BRCT_dom_sf"/>
</dbReference>
<dbReference type="InterPro" id="IPR013520">
    <property type="entry name" value="Ribonucl_H"/>
</dbReference>
<dbReference type="EMBL" id="QQBB01000002">
    <property type="protein sequence ID" value="RDI60622.1"/>
    <property type="molecule type" value="Genomic_DNA"/>
</dbReference>
<evidence type="ECO:0000313" key="4">
    <source>
        <dbReference type="EMBL" id="RDI60622.1"/>
    </source>
</evidence>
<dbReference type="Pfam" id="PF00929">
    <property type="entry name" value="RNase_T"/>
    <property type="match status" value="1"/>
</dbReference>
<dbReference type="CDD" id="cd06130">
    <property type="entry name" value="DNA_pol_III_epsilon_like"/>
    <property type="match status" value="1"/>
</dbReference>
<accession>A0A370HPY3</accession>
<dbReference type="GO" id="GO:0005829">
    <property type="term" value="C:cytosol"/>
    <property type="evidence" value="ECO:0007669"/>
    <property type="project" value="TreeGrafter"/>
</dbReference>
<dbReference type="GO" id="GO:0003676">
    <property type="term" value="F:nucleic acid binding"/>
    <property type="evidence" value="ECO:0007669"/>
    <property type="project" value="InterPro"/>
</dbReference>
<dbReference type="Proteomes" id="UP000254925">
    <property type="component" value="Unassembled WGS sequence"/>
</dbReference>
<name>A0A370HPY3_9HYPH</name>
<comment type="subunit">
    <text evidence="2">DNA polymerase III contains a core (composed of alpha, epsilon and theta chains) that associates with a tau subunit. This core dimerizes to form the POLIII' complex. PolIII' associates with the gamma complex (composed of gamma, delta, delta', psi and chi chains) and with the beta chain to form the complete DNA polymerase III complex.</text>
</comment>
<dbReference type="InterPro" id="IPR012337">
    <property type="entry name" value="RNaseH-like_sf"/>
</dbReference>
<comment type="caution">
    <text evidence="4">The sequence shown here is derived from an EMBL/GenBank/DDBJ whole genome shotgun (WGS) entry which is preliminary data.</text>
</comment>
<evidence type="ECO:0000259" key="3">
    <source>
        <dbReference type="PROSITE" id="PS50172"/>
    </source>
</evidence>
<dbReference type="SUPFAM" id="SSF53098">
    <property type="entry name" value="Ribonuclease H-like"/>
    <property type="match status" value="1"/>
</dbReference>
<dbReference type="Gene3D" id="1.20.5.140">
    <property type="match status" value="1"/>
</dbReference>
<dbReference type="Gene3D" id="3.40.50.10190">
    <property type="entry name" value="BRCT domain"/>
    <property type="match status" value="1"/>
</dbReference>
<dbReference type="PANTHER" id="PTHR30231">
    <property type="entry name" value="DNA POLYMERASE III SUBUNIT EPSILON"/>
    <property type="match status" value="1"/>
</dbReference>
<dbReference type="SMART" id="SM00479">
    <property type="entry name" value="EXOIII"/>
    <property type="match status" value="1"/>
</dbReference>
<sequence>MNYIVLDLETANPDCASICQIGIVLVENGETVGTVSYLIDPEDRFDHWNIKVHGIRPEHVAGRPTFADLLPEIAGLIGGRIVVTHGSFDRIAITKACQKYNLPLLEARWLDNQTVVRRTWPQFSRRGYSLGNLAAHFDIAFQHHDALEDAIATAEIFRRALTESGRTASEWASGVSRQPGSAAPILVQGVSGGPFSGRTIVFTGRMQVARKEAARRAAELGFTVAGAVSPATTHLCVGGNGTGTAMSSKGREAERLRSGGHQVSIITEDEFWQLLSR</sequence>
<feature type="domain" description="BRCT" evidence="3">
    <location>
        <begin position="190"/>
        <end position="277"/>
    </location>
</feature>
<proteinExistence type="predicted"/>
<dbReference type="InterPro" id="IPR001357">
    <property type="entry name" value="BRCT_dom"/>
</dbReference>
<dbReference type="PANTHER" id="PTHR30231:SF42">
    <property type="entry name" value="EXONUCLEASE"/>
    <property type="match status" value="1"/>
</dbReference>
<dbReference type="GO" id="GO:0008408">
    <property type="term" value="F:3'-5' exonuclease activity"/>
    <property type="evidence" value="ECO:0007669"/>
    <property type="project" value="TreeGrafter"/>
</dbReference>
<evidence type="ECO:0000256" key="2">
    <source>
        <dbReference type="ARBA" id="ARBA00026073"/>
    </source>
</evidence>
<dbReference type="OrthoDB" id="9803913at2"/>
<dbReference type="InterPro" id="IPR036397">
    <property type="entry name" value="RNaseH_sf"/>
</dbReference>
<evidence type="ECO:0000256" key="1">
    <source>
        <dbReference type="ARBA" id="ARBA00025483"/>
    </source>
</evidence>
<comment type="function">
    <text evidence="1">DNA polymerase III is a complex, multichain enzyme responsible for most of the replicative synthesis in bacteria. The epsilon subunit contain the editing function and is a proofreading 3'-5' exonuclease.</text>
</comment>
<dbReference type="PROSITE" id="PS50172">
    <property type="entry name" value="BRCT"/>
    <property type="match status" value="1"/>
</dbReference>
<gene>
    <name evidence="4" type="ORF">DES45_1028</name>
</gene>
<dbReference type="Pfam" id="PF00533">
    <property type="entry name" value="BRCT"/>
    <property type="match status" value="1"/>
</dbReference>
<protein>
    <submittedName>
        <fullName evidence="4">DNA polymerase-3 subunit epsilon</fullName>
    </submittedName>
</protein>
<dbReference type="GO" id="GO:0006259">
    <property type="term" value="P:DNA metabolic process"/>
    <property type="evidence" value="ECO:0007669"/>
    <property type="project" value="UniProtKB-ARBA"/>
</dbReference>
<organism evidence="4 5">
    <name type="scientific">Microvirga subterranea</name>
    <dbReference type="NCBI Taxonomy" id="186651"/>
    <lineage>
        <taxon>Bacteria</taxon>
        <taxon>Pseudomonadati</taxon>
        <taxon>Pseudomonadota</taxon>
        <taxon>Alphaproteobacteria</taxon>
        <taxon>Hyphomicrobiales</taxon>
        <taxon>Methylobacteriaceae</taxon>
        <taxon>Microvirga</taxon>
    </lineage>
</organism>